<dbReference type="Gene3D" id="2.60.40.150">
    <property type="entry name" value="C2 domain"/>
    <property type="match status" value="1"/>
</dbReference>
<dbReference type="PROSITE" id="PS50007">
    <property type="entry name" value="PIPLC_X_DOMAIN"/>
    <property type="match status" value="1"/>
</dbReference>
<proteinExistence type="predicted"/>
<keyword evidence="4 6" id="KW-0443">Lipid metabolism</keyword>
<accession>A0A1E4TW40</accession>
<keyword evidence="2 6" id="KW-0378">Hydrolase</keyword>
<dbReference type="GO" id="GO:0005509">
    <property type="term" value="F:calcium ion binding"/>
    <property type="evidence" value="ECO:0007669"/>
    <property type="project" value="InterPro"/>
</dbReference>
<dbReference type="SUPFAM" id="SSF50729">
    <property type="entry name" value="PH domain-like"/>
    <property type="match status" value="1"/>
</dbReference>
<reference evidence="12" key="1">
    <citation type="submission" date="2016-05" db="EMBL/GenBank/DDBJ databases">
        <title>Comparative genomics of biotechnologically important yeasts.</title>
        <authorList>
            <consortium name="DOE Joint Genome Institute"/>
            <person name="Riley R."/>
            <person name="Haridas S."/>
            <person name="Wolfe K.H."/>
            <person name="Lopes M.R."/>
            <person name="Hittinger C.T."/>
            <person name="Goker M."/>
            <person name="Salamov A."/>
            <person name="Wisecaver J."/>
            <person name="Long T.M."/>
            <person name="Aerts A.L."/>
            <person name="Barry K."/>
            <person name="Choi C."/>
            <person name="Clum A."/>
            <person name="Coughlan A.Y."/>
            <person name="Deshpande S."/>
            <person name="Douglass A.P."/>
            <person name="Hanson S.J."/>
            <person name="Klenk H.-P."/>
            <person name="Labutti K."/>
            <person name="Lapidus A."/>
            <person name="Lindquist E."/>
            <person name="Lipzen A."/>
            <person name="Meier-Kolthoff J.P."/>
            <person name="Ohm R.A."/>
            <person name="Otillar R.P."/>
            <person name="Pangilinan J."/>
            <person name="Peng Y."/>
            <person name="Rokas A."/>
            <person name="Rosa C.A."/>
            <person name="Scheuner C."/>
            <person name="Sibirny A.A."/>
            <person name="Slot J.C."/>
            <person name="Stielow J.B."/>
            <person name="Sun H."/>
            <person name="Kurtzman C.P."/>
            <person name="Blackwell M."/>
            <person name="Grigoriev I.V."/>
            <person name="Jeffries T.W."/>
        </authorList>
    </citation>
    <scope>NUCLEOTIDE SEQUENCE [LARGE SCALE GENOMIC DNA]</scope>
    <source>
        <strain evidence="12">NRRL Y-2460</strain>
    </source>
</reference>
<dbReference type="InterPro" id="IPR011993">
    <property type="entry name" value="PH-like_dom_sf"/>
</dbReference>
<evidence type="ECO:0000259" key="9">
    <source>
        <dbReference type="PROSITE" id="PS50008"/>
    </source>
</evidence>
<dbReference type="AlphaFoldDB" id="A0A1E4TW40"/>
<dbReference type="PANTHER" id="PTHR10336">
    <property type="entry name" value="PHOSPHOINOSITIDE-SPECIFIC PHOSPHOLIPASE C FAMILY PROTEIN"/>
    <property type="match status" value="1"/>
</dbReference>
<dbReference type="InterPro" id="IPR001192">
    <property type="entry name" value="PI-PLC_fam"/>
</dbReference>
<dbReference type="GO" id="GO:0004435">
    <property type="term" value="F:phosphatidylinositol-4,5-bisphosphate phospholipase C activity"/>
    <property type="evidence" value="ECO:0007669"/>
    <property type="project" value="UniProtKB-EC"/>
</dbReference>
<evidence type="ECO:0000313" key="12">
    <source>
        <dbReference type="Proteomes" id="UP000094236"/>
    </source>
</evidence>
<dbReference type="Proteomes" id="UP000094236">
    <property type="component" value="Unassembled WGS sequence"/>
</dbReference>
<dbReference type="InterPro" id="IPR000008">
    <property type="entry name" value="C2_dom"/>
</dbReference>
<keyword evidence="3 6" id="KW-0442">Lipid degradation</keyword>
<feature type="compositionally biased region" description="Low complexity" evidence="7">
    <location>
        <begin position="134"/>
        <end position="147"/>
    </location>
</feature>
<dbReference type="Gene3D" id="3.20.20.190">
    <property type="entry name" value="Phosphatidylinositol (PI) phosphodiesterase"/>
    <property type="match status" value="2"/>
</dbReference>
<evidence type="ECO:0000256" key="4">
    <source>
        <dbReference type="ARBA" id="ARBA00023098"/>
    </source>
</evidence>
<sequence>MPGNEEVMKGSEMAQSWEDALLETRPAVMSESASIGDYLVSQRVSASSAQNHGHINGGSLKSGQQTRVPAAVVETSASASTATVNATATSMPTPTPIVTTSLSNRLSILRNTSLSLSPPLISKISSGNGNGTVETESTPPMSPTSPTFNPGRNLLKRISSFTLNDAPQLSNSDQNSSNSSADSLKNGNTNSSGNKISKFLKNANFLWNPSDEREIYNTINRNLMINKDNNSFSVNNNAITNNYSQKKIKRLFKIDYDKNILIWNNKSSSFLKIDKIKSIRIGDDAKNYREEFKVSSNYKDLWITIIYYNDSISNNIKALHCLATTTYDYEIFLNTLNTLVLINRDLARSLSLVSNNELFANYHWNNYVNSQKQISSMRTNTNTKNGGDKLTYDGILKLTKVLNINVDKAYLLDLFKECDSEDKGSLNFDEFKKFVKRLRARSEILKIFKTSTSGELMNFDQFKTFLLDIQQEKYTDEFIVKLSNKFSSTTVEDAKYLTLDDFQNFLISSYTSPLKEIEEDYTRPLNEYFISSSHNTYLLGKQFGGESSVEGYIRALQRGCRCIEIDIWDGLNTLNVKVPVVKHGRSFSSSIDLKQVIATIRKYAFISTPFPLIISLEVHCSIENQLVIKNLFCDILGDMLVLQPMIADSQVLPSPLELKHKIIIKVKRSDSSINGMKVSENSGVATSTSMTSTTSTPSSFSEDSVLNHMKKRNFINRGMTTKISPELGVLGVYVSSLKFRNFSLPESKTYNHCFSFSEKTLRKMLRDDVKTQSIIKHNKKFLMRVYPSKYRYTSTNFNPLNFWELGIQMVATNWQKYDLGQQLSESMFSIGSRSGYILKPLSMRTLNHKHDIQSAISDKKPKLINFQIEILSAQQLPRPKDFKDDNDKISPFVEFEIYYVDNLKDKNYFENNFSSCNRTKTVRSNGFNPVWMNEFKGSFTTTCSDLVFLRFLIKCNKPNSSEIGEAHDVSDDGANTGGNDNLTIGVCCYKLKHMKKGFRHLPISDLQGEEYIFSTLFVKIDYGEKDL</sequence>
<dbReference type="InterPro" id="IPR002048">
    <property type="entry name" value="EF_hand_dom"/>
</dbReference>
<dbReference type="InterPro" id="IPR011992">
    <property type="entry name" value="EF-hand-dom_pair"/>
</dbReference>
<keyword evidence="5" id="KW-0807">Transducer</keyword>
<dbReference type="InterPro" id="IPR039504">
    <property type="entry name" value="PLC-delta3_EF-hand"/>
</dbReference>
<feature type="domain" description="C2" evidence="8">
    <location>
        <begin position="848"/>
        <end position="1005"/>
    </location>
</feature>
<gene>
    <name evidence="11" type="ORF">PACTADRAFT_75090</name>
</gene>
<dbReference type="SMART" id="SM00239">
    <property type="entry name" value="C2"/>
    <property type="match status" value="1"/>
</dbReference>
<evidence type="ECO:0000256" key="3">
    <source>
        <dbReference type="ARBA" id="ARBA00022963"/>
    </source>
</evidence>
<evidence type="ECO:0000313" key="11">
    <source>
        <dbReference type="EMBL" id="ODV95878.1"/>
    </source>
</evidence>
<evidence type="ECO:0000259" key="8">
    <source>
        <dbReference type="PROSITE" id="PS50004"/>
    </source>
</evidence>
<dbReference type="PROSITE" id="PS50004">
    <property type="entry name" value="C2"/>
    <property type="match status" value="1"/>
</dbReference>
<dbReference type="EC" id="3.1.4.11" evidence="1 6"/>
<dbReference type="SMART" id="SM00149">
    <property type="entry name" value="PLCYc"/>
    <property type="match status" value="1"/>
</dbReference>
<dbReference type="GO" id="GO:0048015">
    <property type="term" value="P:phosphatidylinositol-mediated signaling"/>
    <property type="evidence" value="ECO:0007669"/>
    <property type="project" value="TreeGrafter"/>
</dbReference>
<feature type="compositionally biased region" description="Low complexity" evidence="7">
    <location>
        <begin position="168"/>
        <end position="184"/>
    </location>
</feature>
<dbReference type="GO" id="GO:0051209">
    <property type="term" value="P:release of sequestered calcium ion into cytosol"/>
    <property type="evidence" value="ECO:0007669"/>
    <property type="project" value="TreeGrafter"/>
</dbReference>
<dbReference type="Pfam" id="PF00388">
    <property type="entry name" value="PI-PLC-X"/>
    <property type="match status" value="1"/>
</dbReference>
<protein>
    <recommendedName>
        <fullName evidence="1 6">Phosphoinositide phospholipase C</fullName>
        <ecNumber evidence="1 6">3.1.4.11</ecNumber>
    </recommendedName>
</protein>
<dbReference type="Pfam" id="PF00168">
    <property type="entry name" value="C2"/>
    <property type="match status" value="1"/>
</dbReference>
<dbReference type="InterPro" id="IPR035892">
    <property type="entry name" value="C2_domain_sf"/>
</dbReference>
<feature type="region of interest" description="Disordered" evidence="7">
    <location>
        <begin position="119"/>
        <end position="153"/>
    </location>
</feature>
<dbReference type="SUPFAM" id="SSF47473">
    <property type="entry name" value="EF-hand"/>
    <property type="match status" value="1"/>
</dbReference>
<feature type="region of interest" description="Disordered" evidence="7">
    <location>
        <begin position="165"/>
        <end position="189"/>
    </location>
</feature>
<dbReference type="SUPFAM" id="SSF49562">
    <property type="entry name" value="C2 domain (Calcium/lipid-binding domain, CaLB)"/>
    <property type="match status" value="1"/>
</dbReference>
<organism evidence="11 12">
    <name type="scientific">Pachysolen tannophilus NRRL Y-2460</name>
    <dbReference type="NCBI Taxonomy" id="669874"/>
    <lineage>
        <taxon>Eukaryota</taxon>
        <taxon>Fungi</taxon>
        <taxon>Dikarya</taxon>
        <taxon>Ascomycota</taxon>
        <taxon>Saccharomycotina</taxon>
        <taxon>Pichiomycetes</taxon>
        <taxon>Pachysolenaceae</taxon>
        <taxon>Pachysolen</taxon>
    </lineage>
</organism>
<dbReference type="Pfam" id="PF14788">
    <property type="entry name" value="EF-hand_10"/>
    <property type="match status" value="1"/>
</dbReference>
<keyword evidence="12" id="KW-1185">Reference proteome</keyword>
<dbReference type="Gene3D" id="1.10.238.10">
    <property type="entry name" value="EF-hand"/>
    <property type="match status" value="2"/>
</dbReference>
<evidence type="ECO:0000256" key="2">
    <source>
        <dbReference type="ARBA" id="ARBA00022801"/>
    </source>
</evidence>
<feature type="domain" description="EF-hand" evidence="10">
    <location>
        <begin position="406"/>
        <end position="441"/>
    </location>
</feature>
<feature type="domain" description="PI-PLC Y-box" evidence="9">
    <location>
        <begin position="727"/>
        <end position="844"/>
    </location>
</feature>
<dbReference type="PROSITE" id="PS50008">
    <property type="entry name" value="PIPLC_Y_DOMAIN"/>
    <property type="match status" value="1"/>
</dbReference>
<evidence type="ECO:0000256" key="1">
    <source>
        <dbReference type="ARBA" id="ARBA00012368"/>
    </source>
</evidence>
<dbReference type="InterPro" id="IPR017946">
    <property type="entry name" value="PLC-like_Pdiesterase_TIM-brl"/>
</dbReference>
<dbReference type="STRING" id="669874.A0A1E4TW40"/>
<dbReference type="Gene3D" id="2.30.29.30">
    <property type="entry name" value="Pleckstrin-homology domain (PH domain)/Phosphotyrosine-binding domain (PTB)"/>
    <property type="match status" value="1"/>
</dbReference>
<dbReference type="OrthoDB" id="269822at2759"/>
<dbReference type="InterPro" id="IPR001711">
    <property type="entry name" value="PLipase_C_Pinositol-sp_Y"/>
</dbReference>
<dbReference type="GO" id="GO:0016042">
    <property type="term" value="P:lipid catabolic process"/>
    <property type="evidence" value="ECO:0007669"/>
    <property type="project" value="UniProtKB-KW"/>
</dbReference>
<evidence type="ECO:0000256" key="5">
    <source>
        <dbReference type="ARBA" id="ARBA00023224"/>
    </source>
</evidence>
<evidence type="ECO:0000256" key="7">
    <source>
        <dbReference type="SAM" id="MobiDB-lite"/>
    </source>
</evidence>
<evidence type="ECO:0000259" key="10">
    <source>
        <dbReference type="PROSITE" id="PS50222"/>
    </source>
</evidence>
<dbReference type="InterPro" id="IPR000909">
    <property type="entry name" value="PLipase_C_PInositol-sp_X_dom"/>
</dbReference>
<dbReference type="PRINTS" id="PR00390">
    <property type="entry name" value="PHPHLIPASEC"/>
</dbReference>
<comment type="catalytic activity">
    <reaction evidence="6">
        <text>a 1,2-diacyl-sn-glycero-3-phospho-(1D-myo-inositol-4,5-bisphosphate) + H2O = 1D-myo-inositol 1,4,5-trisphosphate + a 1,2-diacyl-sn-glycerol + H(+)</text>
        <dbReference type="Rhea" id="RHEA:33179"/>
        <dbReference type="ChEBI" id="CHEBI:15377"/>
        <dbReference type="ChEBI" id="CHEBI:15378"/>
        <dbReference type="ChEBI" id="CHEBI:17815"/>
        <dbReference type="ChEBI" id="CHEBI:58456"/>
        <dbReference type="ChEBI" id="CHEBI:203600"/>
        <dbReference type="EC" id="3.1.4.11"/>
    </reaction>
</comment>
<dbReference type="SUPFAM" id="SSF51695">
    <property type="entry name" value="PLC-like phosphodiesterases"/>
    <property type="match status" value="1"/>
</dbReference>
<dbReference type="EMBL" id="KV454013">
    <property type="protein sequence ID" value="ODV95878.1"/>
    <property type="molecule type" value="Genomic_DNA"/>
</dbReference>
<evidence type="ECO:0000256" key="6">
    <source>
        <dbReference type="RuleBase" id="RU361133"/>
    </source>
</evidence>
<dbReference type="PROSITE" id="PS50222">
    <property type="entry name" value="EF_HAND_2"/>
    <property type="match status" value="1"/>
</dbReference>
<dbReference type="PANTHER" id="PTHR10336:SF36">
    <property type="entry name" value="1-PHOSPHATIDYLINOSITOL 4,5-BISPHOSPHATE PHOSPHODIESTERASE BETA-4"/>
    <property type="match status" value="1"/>
</dbReference>
<dbReference type="CDD" id="cd00275">
    <property type="entry name" value="C2_PLC_like"/>
    <property type="match status" value="1"/>
</dbReference>
<dbReference type="CDD" id="cd08598">
    <property type="entry name" value="PI-PLC1c_yeast"/>
    <property type="match status" value="1"/>
</dbReference>
<name>A0A1E4TW40_PACTA</name>
<dbReference type="Pfam" id="PF00387">
    <property type="entry name" value="PI-PLC-Y"/>
    <property type="match status" value="1"/>
</dbReference>
<dbReference type="CDD" id="cd16207">
    <property type="entry name" value="EFh_ScPlc1p_like"/>
    <property type="match status" value="1"/>
</dbReference>
<dbReference type="SMART" id="SM00148">
    <property type="entry name" value="PLCXc"/>
    <property type="match status" value="1"/>
</dbReference>